<feature type="compositionally biased region" description="Pro residues" evidence="1">
    <location>
        <begin position="917"/>
        <end position="939"/>
    </location>
</feature>
<name>A0ABU4HK25_9ACTN</name>
<evidence type="ECO:0000256" key="1">
    <source>
        <dbReference type="SAM" id="MobiDB-lite"/>
    </source>
</evidence>
<dbReference type="Gene3D" id="2.60.120.260">
    <property type="entry name" value="Galactose-binding domain-like"/>
    <property type="match status" value="1"/>
</dbReference>
<dbReference type="SUPFAM" id="SSF49785">
    <property type="entry name" value="Galactose-binding domain-like"/>
    <property type="match status" value="1"/>
</dbReference>
<evidence type="ECO:0000313" key="3">
    <source>
        <dbReference type="Proteomes" id="UP001284601"/>
    </source>
</evidence>
<keyword evidence="2" id="KW-0378">Hydrolase</keyword>
<organism evidence="2 3">
    <name type="scientific">Conexibacter stalactiti</name>
    <dbReference type="NCBI Taxonomy" id="1940611"/>
    <lineage>
        <taxon>Bacteria</taxon>
        <taxon>Bacillati</taxon>
        <taxon>Actinomycetota</taxon>
        <taxon>Thermoleophilia</taxon>
        <taxon>Solirubrobacterales</taxon>
        <taxon>Conexibacteraceae</taxon>
        <taxon>Conexibacter</taxon>
    </lineage>
</organism>
<accession>A0ABU4HK25</accession>
<dbReference type="PANTHER" id="PTHR36848">
    <property type="entry name" value="DNA-BINDING PROTEIN (PUTATIVE SECRETED PROTEIN)-RELATED"/>
    <property type="match status" value="1"/>
</dbReference>
<gene>
    <name evidence="2" type="ORF">R7226_01805</name>
</gene>
<dbReference type="Pfam" id="PF17132">
    <property type="entry name" value="Glyco_hydro_106"/>
    <property type="match status" value="1"/>
</dbReference>
<dbReference type="InterPro" id="IPR053161">
    <property type="entry name" value="Ulvan_degrading_GH"/>
</dbReference>
<comment type="caution">
    <text evidence="2">The sequence shown here is derived from an EMBL/GenBank/DDBJ whole genome shotgun (WGS) entry which is preliminary data.</text>
</comment>
<dbReference type="GO" id="GO:0016787">
    <property type="term" value="F:hydrolase activity"/>
    <property type="evidence" value="ECO:0007669"/>
    <property type="project" value="UniProtKB-KW"/>
</dbReference>
<dbReference type="RefSeq" id="WP_318595317.1">
    <property type="nucleotide sequence ID" value="NZ_JAWSTH010000002.1"/>
</dbReference>
<dbReference type="InterPro" id="IPR008979">
    <property type="entry name" value="Galactose-bd-like_sf"/>
</dbReference>
<feature type="region of interest" description="Disordered" evidence="1">
    <location>
        <begin position="911"/>
        <end position="944"/>
    </location>
</feature>
<dbReference type="EMBL" id="JAWSTH010000002">
    <property type="protein sequence ID" value="MDW5593054.1"/>
    <property type="molecule type" value="Genomic_DNA"/>
</dbReference>
<reference evidence="2 3" key="2">
    <citation type="submission" date="2023-10" db="EMBL/GenBank/DDBJ databases">
        <authorList>
            <person name="Han X.F."/>
        </authorList>
    </citation>
    <scope>NUCLEOTIDE SEQUENCE [LARGE SCALE GENOMIC DNA]</scope>
    <source>
        <strain evidence="2 3">KCTC 39840</strain>
    </source>
</reference>
<reference evidence="3" key="1">
    <citation type="submission" date="2023-07" db="EMBL/GenBank/DDBJ databases">
        <title>Conexibacter stalactiti sp. nov., isolated from stalactites in a lava cave and emended description of the genus Conexibacter.</title>
        <authorList>
            <person name="Lee S.D."/>
        </authorList>
    </citation>
    <scope>NUCLEOTIDE SEQUENCE [LARGE SCALE GENOMIC DNA]</scope>
    <source>
        <strain evidence="3">KCTC 39840</strain>
    </source>
</reference>
<protein>
    <submittedName>
        <fullName evidence="2">Glycosyl hydrolase</fullName>
    </submittedName>
</protein>
<sequence>MDRAGFGGAEIAFDAGSWASAAQRNNLTEAIAFGEERGFQLDMTMGASWPVRTPNTRAGTGLSSQELQYGRIDLDGGTTFNGTVPTPFDDPTNTRGARLVAVVAARVLDAGPAVVRPDEAPARSTILAPTSLTDLTASIGAGNSLVWDVPDGGRWILFGFWSRDSAQGVMDHFSADAATAVTQYLDVNQIGEDNSRRLRAVGGSFFEDSLEIDAAELYWTPKMAQQFEQRRGYAMARYLPLMFVQGMNRYWVPNEEPTPDFELPDGQGERIRRDYYRTITDLYVDEHLPTFADWAQQHGMQFRSQVAFGQDLDAIRSARELVRMGGIADEESLNAGDVLPSDQTNPMWRFALDHHRTVAGGVHQGGGLEINNELGAVFRRAFHVGLQQLKGMQDKEWAAGTTRPMVHGYAYQTAGAAWPGRQQFFRYIADSWNADTYPQWRRFKSLNDYWARGTLVLQSGMARTDVAIYRDGFLTTAARGGGESDWTVTKQLFDAQAIEEQGYTLEYIDPVGVAERQAQGDGVLYPNGPRYHALVIDERRLPADAAEAIADQAERGLAVVLVGALPDADTSYKNPGRGDTRVRQAVARMLRAPKVARVATQADAAGALRQLGVQPAAAWDRPVQVYSQHRDTADGDYFYLYNATDRAVSFTPSFATVGRPYSLDLWDGSIDSVVRYDEQGGRTSVPLTLAPHGNAVLAFRAGERAGTPHVVSADADTIVPHGAGGAVELRDDQPGAREVRFSNGEIRTPTVPAAGDPIVPSSWSVHVDAVSAAGTTPIDLQLDGLRDWRQIPALATVGGTATYTTNVSLPAGWSTADRGMTLELGRVEGAITVLLNGREVAPDGVATRSYDVTDLLKAGENELTVRLASTLANQQAALPGWPNIPGVFVIEPQTQATGLIGPVRLVPFGRAVVDPTPGSPRPPVEPPRPPVEQPRPPAGRRPSRVAVSAAKTVRLAGLTKRGLLVTVRLPQGGGGVTAMLSAKLPRATRTSVLARSSRSTTRATTISLRLKAGPAAARRLRLALAKRRSVKASIRVTARIVGAKPTTRTLRVTILR</sequence>
<dbReference type="Proteomes" id="UP001284601">
    <property type="component" value="Unassembled WGS sequence"/>
</dbReference>
<dbReference type="PANTHER" id="PTHR36848:SF2">
    <property type="entry name" value="SECRETED PROTEIN"/>
    <property type="match status" value="1"/>
</dbReference>
<proteinExistence type="predicted"/>
<keyword evidence="3" id="KW-1185">Reference proteome</keyword>
<evidence type="ECO:0000313" key="2">
    <source>
        <dbReference type="EMBL" id="MDW5593054.1"/>
    </source>
</evidence>